<proteinExistence type="predicted"/>
<protein>
    <recommendedName>
        <fullName evidence="3">DUF222 domain-containing protein</fullName>
    </recommendedName>
</protein>
<evidence type="ECO:0000313" key="1">
    <source>
        <dbReference type="EMBL" id="MFC0384354.1"/>
    </source>
</evidence>
<evidence type="ECO:0000313" key="2">
    <source>
        <dbReference type="Proteomes" id="UP001589789"/>
    </source>
</evidence>
<evidence type="ECO:0008006" key="3">
    <source>
        <dbReference type="Google" id="ProtNLM"/>
    </source>
</evidence>
<dbReference type="EMBL" id="JBHLVZ010000002">
    <property type="protein sequence ID" value="MFC0384354.1"/>
    <property type="molecule type" value="Genomic_DNA"/>
</dbReference>
<name>A0ABV6IL60_9PROT</name>
<comment type="caution">
    <text evidence="1">The sequence shown here is derived from an EMBL/GenBank/DDBJ whole genome shotgun (WGS) entry which is preliminary data.</text>
</comment>
<organism evidence="1 2">
    <name type="scientific">Muricoccus vinaceus</name>
    <dbReference type="NCBI Taxonomy" id="424704"/>
    <lineage>
        <taxon>Bacteria</taxon>
        <taxon>Pseudomonadati</taxon>
        <taxon>Pseudomonadota</taxon>
        <taxon>Alphaproteobacteria</taxon>
        <taxon>Acetobacterales</taxon>
        <taxon>Roseomonadaceae</taxon>
        <taxon>Muricoccus</taxon>
    </lineage>
</organism>
<dbReference type="Proteomes" id="UP001589789">
    <property type="component" value="Unassembled WGS sequence"/>
</dbReference>
<sequence length="147" mass="16121">MSKPPGLGTLCSTYGLLVAQGVVEREDAWEAVWTACRQAGSTEADRLGSPLRIGTAQQVTEAALRWELARGKAEHAIRKAIGSLISEWAEPTAILARAHEVNHAHAGRDLAGQHIGPLLAKEVRAIVSEEVAWWLRRQPGKKRRHVR</sequence>
<keyword evidence="2" id="KW-1185">Reference proteome</keyword>
<reference evidence="1 2" key="1">
    <citation type="submission" date="2024-09" db="EMBL/GenBank/DDBJ databases">
        <authorList>
            <person name="Sun Q."/>
            <person name="Mori K."/>
        </authorList>
    </citation>
    <scope>NUCLEOTIDE SEQUENCE [LARGE SCALE GENOMIC DNA]</scope>
    <source>
        <strain evidence="1 2">CCM 7468</strain>
    </source>
</reference>
<accession>A0ABV6IL60</accession>
<dbReference type="RefSeq" id="WP_377048402.1">
    <property type="nucleotide sequence ID" value="NZ_JBHLVZ010000002.1"/>
</dbReference>
<gene>
    <name evidence="1" type="ORF">ACFFIC_02170</name>
</gene>